<keyword evidence="4" id="KW-0853">WD repeat</keyword>
<dbReference type="GO" id="GO:0005737">
    <property type="term" value="C:cytoplasm"/>
    <property type="evidence" value="ECO:0007669"/>
    <property type="project" value="TreeGrafter"/>
</dbReference>
<keyword evidence="6 14" id="KW-0808">Transferase</keyword>
<comment type="similarity">
    <text evidence="3 14">Belongs to the WD repeat PRP19 family.</text>
</comment>
<keyword evidence="17" id="KW-0012">Acyltransferase</keyword>
<accession>A0AAF0IRX8</accession>
<dbReference type="InterPro" id="IPR038959">
    <property type="entry name" value="Prp19"/>
</dbReference>
<evidence type="ECO:0000256" key="6">
    <source>
        <dbReference type="ARBA" id="ARBA00022679"/>
    </source>
</evidence>
<comment type="subcellular location">
    <subcellularLocation>
        <location evidence="1 14">Nucleus</location>
    </subcellularLocation>
</comment>
<evidence type="ECO:0000256" key="13">
    <source>
        <dbReference type="ARBA" id="ARBA00023242"/>
    </source>
</evidence>
<evidence type="ECO:0000256" key="8">
    <source>
        <dbReference type="ARBA" id="ARBA00022737"/>
    </source>
</evidence>
<evidence type="ECO:0000256" key="15">
    <source>
        <dbReference type="SAM" id="MobiDB-lite"/>
    </source>
</evidence>
<dbReference type="GO" id="GO:0071006">
    <property type="term" value="C:U2-type catalytic step 1 spliceosome"/>
    <property type="evidence" value="ECO:0007669"/>
    <property type="project" value="TreeGrafter"/>
</dbReference>
<evidence type="ECO:0000256" key="11">
    <source>
        <dbReference type="ARBA" id="ARBA00023187"/>
    </source>
</evidence>
<reference evidence="17" key="1">
    <citation type="submission" date="2023-03" db="EMBL/GenBank/DDBJ databases">
        <title>Mating type loci evolution in Malassezia.</title>
        <authorList>
            <person name="Coelho M.A."/>
        </authorList>
    </citation>
    <scope>NUCLEOTIDE SEQUENCE</scope>
    <source>
        <strain evidence="17">CBS 7876</strain>
    </source>
</reference>
<dbReference type="GO" id="GO:0061630">
    <property type="term" value="F:ubiquitin protein ligase activity"/>
    <property type="evidence" value="ECO:0007669"/>
    <property type="project" value="UniProtKB-UniRule"/>
</dbReference>
<name>A0AAF0IRX8_9BASI</name>
<dbReference type="Gene3D" id="2.130.10.10">
    <property type="entry name" value="YVTN repeat-like/Quinoprotein amine dehydrogenase"/>
    <property type="match status" value="1"/>
</dbReference>
<protein>
    <recommendedName>
        <fullName evidence="14">Pre-mRNA-processing factor 19</fullName>
        <ecNumber evidence="14">2.3.2.27</ecNumber>
    </recommendedName>
</protein>
<evidence type="ECO:0000256" key="7">
    <source>
        <dbReference type="ARBA" id="ARBA00022728"/>
    </source>
</evidence>
<dbReference type="GO" id="GO:0070534">
    <property type="term" value="P:protein K63-linked ubiquitination"/>
    <property type="evidence" value="ECO:0007669"/>
    <property type="project" value="UniProtKB-UniRule"/>
</dbReference>
<sequence>MFCAISGEAPKEPVVSKKSGLLYEKRLIERYIDENGKDPITGEELGLDDLVAVKTCTCQADAAPHTAFPRPPTHTSVPSLLTALQNEYDAMVFETLALKKQYDSVRQDLAHALYTNDASTRVIARLLKERNEARDALANVHASIGVSAPSDDVDMPPAEPSAALPPAVLSAIDDTASALSSERRARIKRGAPEGYTTPASAPSLAEQTAISSLHGASAPGITALDVSGNGSLLLTGGKDKAVLVLDRASQKVLSTFKGHTKPITAVAFAARANPAVGDEARAAPAPPYAVSASADKTLRVYTAKDNGAYALAHTLKGYADEVVGVDVHPTDLLVGSASRDRSWALHALDSGERLLHIGAPDDEDDGGFVYESFAFHPDGQLAATGTAEGAIRVWDVKQGKQSAVFRGHAGAVHTLSFSQNGYLLAAASRASNEVKIWDLRKLDVARTVELPENYQVAQVRFDPTAQLLAVVGDDVRVFGGKALNLVYTLDQNSAQETSAQWSPVDGALLVAGMDRTVRVLGAGAEA</sequence>
<dbReference type="SMART" id="SM00320">
    <property type="entry name" value="WD40"/>
    <property type="match status" value="7"/>
</dbReference>
<dbReference type="GO" id="GO:0000398">
    <property type="term" value="P:mRNA splicing, via spliceosome"/>
    <property type="evidence" value="ECO:0007669"/>
    <property type="project" value="InterPro"/>
</dbReference>
<dbReference type="Gene3D" id="3.30.40.10">
    <property type="entry name" value="Zinc/RING finger domain, C3HC4 (zinc finger)"/>
    <property type="match status" value="1"/>
</dbReference>
<dbReference type="InterPro" id="IPR055340">
    <property type="entry name" value="RING-Ubox_PRP19"/>
</dbReference>
<feature type="region of interest" description="Disordered" evidence="15">
    <location>
        <begin position="146"/>
        <end position="165"/>
    </location>
</feature>
<evidence type="ECO:0000256" key="4">
    <source>
        <dbReference type="ARBA" id="ARBA00022574"/>
    </source>
</evidence>
<dbReference type="SMART" id="SM00504">
    <property type="entry name" value="Ubox"/>
    <property type="match status" value="1"/>
</dbReference>
<dbReference type="AlphaFoldDB" id="A0AAF0IRX8"/>
<comment type="subunit">
    <text evidence="14">Homotetramer.</text>
</comment>
<evidence type="ECO:0000256" key="3">
    <source>
        <dbReference type="ARBA" id="ARBA00006388"/>
    </source>
</evidence>
<keyword evidence="10 14" id="KW-0833">Ubl conjugation pathway</keyword>
<dbReference type="InterPro" id="IPR013083">
    <property type="entry name" value="Znf_RING/FYVE/PHD"/>
</dbReference>
<keyword evidence="18" id="KW-1185">Reference proteome</keyword>
<evidence type="ECO:0000256" key="5">
    <source>
        <dbReference type="ARBA" id="ARBA00022664"/>
    </source>
</evidence>
<keyword evidence="12 14" id="KW-0234">DNA repair</keyword>
<dbReference type="GO" id="GO:0006281">
    <property type="term" value="P:DNA repair"/>
    <property type="evidence" value="ECO:0007669"/>
    <property type="project" value="UniProtKB-KW"/>
</dbReference>
<dbReference type="Pfam" id="PF08606">
    <property type="entry name" value="Prp19"/>
    <property type="match status" value="1"/>
</dbReference>
<dbReference type="InterPro" id="IPR036322">
    <property type="entry name" value="WD40_repeat_dom_sf"/>
</dbReference>
<dbReference type="PANTHER" id="PTHR43995">
    <property type="entry name" value="PRE-MRNA-PROCESSING FACTOR 19"/>
    <property type="match status" value="1"/>
</dbReference>
<keyword evidence="7 14" id="KW-0747">Spliceosome</keyword>
<evidence type="ECO:0000313" key="17">
    <source>
        <dbReference type="EMBL" id="WFD02912.1"/>
    </source>
</evidence>
<evidence type="ECO:0000256" key="1">
    <source>
        <dbReference type="ARBA" id="ARBA00004123"/>
    </source>
</evidence>
<feature type="domain" description="U-box" evidence="16">
    <location>
        <begin position="1"/>
        <end position="74"/>
    </location>
</feature>
<evidence type="ECO:0000313" key="18">
    <source>
        <dbReference type="Proteomes" id="UP001214603"/>
    </source>
</evidence>
<dbReference type="CDD" id="cd16656">
    <property type="entry name" value="RING-Ubox_PRP19"/>
    <property type="match status" value="1"/>
</dbReference>
<dbReference type="Proteomes" id="UP001214603">
    <property type="component" value="Chromosome 2"/>
</dbReference>
<dbReference type="PANTHER" id="PTHR43995:SF1">
    <property type="entry name" value="PRE-MRNA-PROCESSING FACTOR 19"/>
    <property type="match status" value="1"/>
</dbReference>
<dbReference type="InterPro" id="IPR015943">
    <property type="entry name" value="WD40/YVTN_repeat-like_dom_sf"/>
</dbReference>
<dbReference type="EMBL" id="CP119935">
    <property type="protein sequence ID" value="WFD02912.1"/>
    <property type="molecule type" value="Genomic_DNA"/>
</dbReference>
<keyword evidence="5 14" id="KW-0507">mRNA processing</keyword>
<dbReference type="InterPro" id="IPR013915">
    <property type="entry name" value="Prp19_cc"/>
</dbReference>
<dbReference type="InterPro" id="IPR001680">
    <property type="entry name" value="WD40_rpt"/>
</dbReference>
<evidence type="ECO:0000256" key="10">
    <source>
        <dbReference type="ARBA" id="ARBA00022786"/>
    </source>
</evidence>
<evidence type="ECO:0000259" key="16">
    <source>
        <dbReference type="SMART" id="SM00504"/>
    </source>
</evidence>
<dbReference type="Pfam" id="PF00400">
    <property type="entry name" value="WD40"/>
    <property type="match status" value="4"/>
</dbReference>
<evidence type="ECO:0000256" key="12">
    <source>
        <dbReference type="ARBA" id="ARBA00023204"/>
    </source>
</evidence>
<keyword evidence="9 14" id="KW-0227">DNA damage</keyword>
<evidence type="ECO:0000256" key="14">
    <source>
        <dbReference type="RuleBase" id="RU367101"/>
    </source>
</evidence>
<dbReference type="GO" id="GO:0000974">
    <property type="term" value="C:Prp19 complex"/>
    <property type="evidence" value="ECO:0007669"/>
    <property type="project" value="UniProtKB-UniRule"/>
</dbReference>
<dbReference type="SUPFAM" id="SSF57850">
    <property type="entry name" value="RING/U-box"/>
    <property type="match status" value="1"/>
</dbReference>
<comment type="function">
    <text evidence="14">Ubiquitin-protein ligase which is mainly involved pre-mRNA splicing and DNA repair. Required for pre-mRNA splicing as component of the spliceosome.</text>
</comment>
<evidence type="ECO:0000256" key="2">
    <source>
        <dbReference type="ARBA" id="ARBA00004906"/>
    </source>
</evidence>
<comment type="catalytic activity">
    <reaction evidence="14">
        <text>S-ubiquitinyl-[E2 ubiquitin-conjugating enzyme]-L-cysteine + [acceptor protein]-L-lysine = [E2 ubiquitin-conjugating enzyme]-L-cysteine + N(6)-ubiquitinyl-[acceptor protein]-L-lysine.</text>
        <dbReference type="EC" id="2.3.2.27"/>
    </reaction>
</comment>
<keyword evidence="11 14" id="KW-0508">mRNA splicing</keyword>
<keyword evidence="13 14" id="KW-0539">Nucleus</keyword>
<proteinExistence type="inferred from homology"/>
<dbReference type="SUPFAM" id="SSF50978">
    <property type="entry name" value="WD40 repeat-like"/>
    <property type="match status" value="1"/>
</dbReference>
<dbReference type="CDD" id="cd00200">
    <property type="entry name" value="WD40"/>
    <property type="match status" value="1"/>
</dbReference>
<dbReference type="InterPro" id="IPR003613">
    <property type="entry name" value="Ubox_domain"/>
</dbReference>
<keyword evidence="8" id="KW-0677">Repeat</keyword>
<gene>
    <name evidence="17" type="ORF">MOBT1_001600</name>
</gene>
<dbReference type="FunFam" id="3.30.40.10:FF:000027">
    <property type="entry name" value="Pre-mRNA-processing factor 19, putative"/>
    <property type="match status" value="1"/>
</dbReference>
<organism evidence="17 18">
    <name type="scientific">Malassezia obtusa</name>
    <dbReference type="NCBI Taxonomy" id="76774"/>
    <lineage>
        <taxon>Eukaryota</taxon>
        <taxon>Fungi</taxon>
        <taxon>Dikarya</taxon>
        <taxon>Basidiomycota</taxon>
        <taxon>Ustilaginomycotina</taxon>
        <taxon>Malasseziomycetes</taxon>
        <taxon>Malasseziales</taxon>
        <taxon>Malasseziaceae</taxon>
        <taxon>Malassezia</taxon>
    </lineage>
</organism>
<comment type="pathway">
    <text evidence="2 14">Protein modification; protein ubiquitination.</text>
</comment>
<evidence type="ECO:0000256" key="9">
    <source>
        <dbReference type="ARBA" id="ARBA00022763"/>
    </source>
</evidence>
<dbReference type="EC" id="2.3.2.27" evidence="14"/>